<keyword evidence="7" id="KW-1185">Reference proteome</keyword>
<organism evidence="6 7">
    <name type="scientific">Pedosphaera parvula (strain Ellin514)</name>
    <dbReference type="NCBI Taxonomy" id="320771"/>
    <lineage>
        <taxon>Bacteria</taxon>
        <taxon>Pseudomonadati</taxon>
        <taxon>Verrucomicrobiota</taxon>
        <taxon>Pedosphaerae</taxon>
        <taxon>Pedosphaerales</taxon>
        <taxon>Pedosphaeraceae</taxon>
        <taxon>Pedosphaera</taxon>
    </lineage>
</organism>
<dbReference type="OrthoDB" id="9809047at2"/>
<dbReference type="GO" id="GO:0016740">
    <property type="term" value="F:transferase activity"/>
    <property type="evidence" value="ECO:0007669"/>
    <property type="project" value="UniProtKB-KW"/>
</dbReference>
<evidence type="ECO:0000313" key="7">
    <source>
        <dbReference type="Proteomes" id="UP000003688"/>
    </source>
</evidence>
<dbReference type="SUPFAM" id="SSF55594">
    <property type="entry name" value="HPr-like"/>
    <property type="match status" value="1"/>
</dbReference>
<dbReference type="PROSITE" id="PS51350">
    <property type="entry name" value="PTS_HPR_DOM"/>
    <property type="match status" value="1"/>
</dbReference>
<comment type="subcellular location">
    <subcellularLocation>
        <location evidence="1">Cytoplasm</location>
    </subcellularLocation>
</comment>
<dbReference type="NCBIfam" id="TIGR01003">
    <property type="entry name" value="PTS_HPr_family"/>
    <property type="match status" value="1"/>
</dbReference>
<feature type="domain" description="HPr" evidence="5">
    <location>
        <begin position="12"/>
        <end position="99"/>
    </location>
</feature>
<dbReference type="CDD" id="cd00367">
    <property type="entry name" value="PTS-HPr_like"/>
    <property type="match status" value="1"/>
</dbReference>
<accession>B9XMN8</accession>
<dbReference type="AlphaFoldDB" id="B9XMN8"/>
<dbReference type="PANTHER" id="PTHR33705:SF2">
    <property type="entry name" value="PHOSPHOCARRIER PROTEIN NPR"/>
    <property type="match status" value="1"/>
</dbReference>
<evidence type="ECO:0000259" key="5">
    <source>
        <dbReference type="PROSITE" id="PS51350"/>
    </source>
</evidence>
<evidence type="ECO:0000256" key="1">
    <source>
        <dbReference type="ARBA" id="ARBA00004496"/>
    </source>
</evidence>
<evidence type="ECO:0000256" key="3">
    <source>
        <dbReference type="ARBA" id="ARBA00022490"/>
    </source>
</evidence>
<keyword evidence="6" id="KW-0808">Transferase</keyword>
<dbReference type="RefSeq" id="WP_007417077.1">
    <property type="nucleotide sequence ID" value="NZ_ABOX02000035.1"/>
</dbReference>
<dbReference type="PROSITE" id="PS00369">
    <property type="entry name" value="PTS_HPR_HIS"/>
    <property type="match status" value="1"/>
</dbReference>
<comment type="caution">
    <text evidence="6">The sequence shown here is derived from an EMBL/GenBank/DDBJ whole genome shotgun (WGS) entry which is preliminary data.</text>
</comment>
<dbReference type="STRING" id="320771.Cflav_PD2939"/>
<evidence type="ECO:0000256" key="4">
    <source>
        <dbReference type="ARBA" id="ARBA00022683"/>
    </source>
</evidence>
<keyword evidence="3" id="KW-0963">Cytoplasm</keyword>
<dbReference type="InterPro" id="IPR001020">
    <property type="entry name" value="PTS_HPr_His_P_site"/>
</dbReference>
<proteinExistence type="inferred from homology"/>
<comment type="similarity">
    <text evidence="2">Belongs to the HPr family.</text>
</comment>
<dbReference type="InterPro" id="IPR002114">
    <property type="entry name" value="PTS_HPr_Ser_P_site"/>
</dbReference>
<protein>
    <submittedName>
        <fullName evidence="6">Phosphotransferase system, phosphocarrier protein HPr</fullName>
    </submittedName>
</protein>
<dbReference type="InterPro" id="IPR035895">
    <property type="entry name" value="HPr-like_sf"/>
</dbReference>
<keyword evidence="4" id="KW-0598">Phosphotransferase system</keyword>
<dbReference type="GO" id="GO:0005737">
    <property type="term" value="C:cytoplasm"/>
    <property type="evidence" value="ECO:0007669"/>
    <property type="project" value="UniProtKB-SubCell"/>
</dbReference>
<evidence type="ECO:0000256" key="2">
    <source>
        <dbReference type="ARBA" id="ARBA00010736"/>
    </source>
</evidence>
<dbReference type="PANTHER" id="PTHR33705">
    <property type="entry name" value="PHOSPHOCARRIER PROTEIN HPR"/>
    <property type="match status" value="1"/>
</dbReference>
<sequence>MSAKKMADGNGIMTKELMVSNKLGIHARPAAMFVKIANRFDCDIFVEKDGEKVNGKSIMGLMMLAAGPGSRLTVHAHGSDASDAIAELESLLHRKFDEE</sequence>
<dbReference type="InterPro" id="IPR000032">
    <property type="entry name" value="HPr-like"/>
</dbReference>
<evidence type="ECO:0000313" key="6">
    <source>
        <dbReference type="EMBL" id="EEF58937.1"/>
    </source>
</evidence>
<dbReference type="EMBL" id="ABOX02000035">
    <property type="protein sequence ID" value="EEF58937.1"/>
    <property type="molecule type" value="Genomic_DNA"/>
</dbReference>
<dbReference type="PRINTS" id="PR00107">
    <property type="entry name" value="PHOSPHOCPHPR"/>
</dbReference>
<dbReference type="Gene3D" id="3.30.1340.10">
    <property type="entry name" value="HPr-like"/>
    <property type="match status" value="1"/>
</dbReference>
<name>B9XMN8_PEDPL</name>
<dbReference type="InterPro" id="IPR050399">
    <property type="entry name" value="HPr"/>
</dbReference>
<dbReference type="Proteomes" id="UP000003688">
    <property type="component" value="Unassembled WGS sequence"/>
</dbReference>
<dbReference type="PROSITE" id="PS00589">
    <property type="entry name" value="PTS_HPR_SER"/>
    <property type="match status" value="1"/>
</dbReference>
<reference evidence="6 7" key="1">
    <citation type="journal article" date="2011" name="J. Bacteriol.">
        <title>Genome sequence of 'Pedosphaera parvula' Ellin514, an aerobic Verrucomicrobial isolate from pasture soil.</title>
        <authorList>
            <person name="Kant R."/>
            <person name="van Passel M.W."/>
            <person name="Sangwan P."/>
            <person name="Palva A."/>
            <person name="Lucas S."/>
            <person name="Copeland A."/>
            <person name="Lapidus A."/>
            <person name="Glavina Del Rio T."/>
            <person name="Dalin E."/>
            <person name="Tice H."/>
            <person name="Bruce D."/>
            <person name="Goodwin L."/>
            <person name="Pitluck S."/>
            <person name="Chertkov O."/>
            <person name="Larimer F.W."/>
            <person name="Land M.L."/>
            <person name="Hauser L."/>
            <person name="Brettin T.S."/>
            <person name="Detter J.C."/>
            <person name="Han S."/>
            <person name="de Vos W.M."/>
            <person name="Janssen P.H."/>
            <person name="Smidt H."/>
        </authorList>
    </citation>
    <scope>NUCLEOTIDE SEQUENCE [LARGE SCALE GENOMIC DNA]</scope>
    <source>
        <strain evidence="6 7">Ellin514</strain>
    </source>
</reference>
<dbReference type="Pfam" id="PF00381">
    <property type="entry name" value="PTS-HPr"/>
    <property type="match status" value="1"/>
</dbReference>
<gene>
    <name evidence="6" type="ORF">Cflav_PD2939</name>
</gene>
<dbReference type="GO" id="GO:0009401">
    <property type="term" value="P:phosphoenolpyruvate-dependent sugar phosphotransferase system"/>
    <property type="evidence" value="ECO:0007669"/>
    <property type="project" value="UniProtKB-KW"/>
</dbReference>